<proteinExistence type="predicted"/>
<dbReference type="GeneID" id="26634514"/>
<dbReference type="KEGG" id="vg:26634514"/>
<dbReference type="RefSeq" id="YP_009207857.2">
    <property type="nucleotide sequence ID" value="NC_028899.1"/>
</dbReference>
<name>A0A0K2QQH9_9CAUD</name>
<dbReference type="EMBL" id="AP014927">
    <property type="protein sequence ID" value="BAS04845.2"/>
    <property type="molecule type" value="Genomic_DNA"/>
</dbReference>
<organism evidence="1 2">
    <name type="scientific">Ralstonia phage RSF1</name>
    <dbReference type="NCBI Taxonomy" id="1689679"/>
    <lineage>
        <taxon>Viruses</taxon>
        <taxon>Duplodnaviria</taxon>
        <taxon>Heunggongvirae</taxon>
        <taxon>Uroviricota</taxon>
        <taxon>Caudoviricetes</taxon>
        <taxon>Chimalliviridae</taxon>
        <taxon>Chiangmaivirus</taxon>
        <taxon>Chiangmaivirus RSF1</taxon>
    </lineage>
</organism>
<protein>
    <submittedName>
        <fullName evidence="1">Uncharacterized protein</fullName>
    </submittedName>
</protein>
<dbReference type="Proteomes" id="UP000202583">
    <property type="component" value="Segment"/>
</dbReference>
<keyword evidence="2" id="KW-1185">Reference proteome</keyword>
<evidence type="ECO:0000313" key="1">
    <source>
        <dbReference type="EMBL" id="BAS04845.2"/>
    </source>
</evidence>
<evidence type="ECO:0000313" key="2">
    <source>
        <dbReference type="Proteomes" id="UP000202583"/>
    </source>
</evidence>
<reference evidence="1 2" key="1">
    <citation type="submission" date="2015-07" db="EMBL/GenBank/DDBJ databases">
        <title>Two Asian jumbo phage RSL2 and RSF1 infecting the phytopathogen Ralstonia solanacearum share common features related to the phi-KZ-like phages.</title>
        <authorList>
            <person name="Kawasaki T."/>
            <person name="Fujie M."/>
            <person name="Chatchawankanphanich O."/>
            <person name="Ogata H."/>
            <person name="Yamada T."/>
        </authorList>
    </citation>
    <scope>NUCLEOTIDE SEQUENCE [LARGE SCALE GENOMIC DNA]</scope>
    <source>
        <strain evidence="1 2">RSF1</strain>
    </source>
</reference>
<dbReference type="OrthoDB" id="2370at10239"/>
<accession>A0A0K2QQH9</accession>
<sequence>MKQPYAKAEHLAAMYNVGGGMDIPVGRWYYGIHGEAVLNGGLAVLNGYVGGGNLYKTTVALYKTLSAMSRVQHSTGSMYETEMNTQAARVTDLGNQIREFGGEDIVETERFVVTNRVHYTGDEYYDTTKDWLEMKFEESKKDKEMRGKLPFLKKGSLSELMETIIPTFGLLDSFTDFVTKDVMKMQEDNKLGESGQNTMFMRQGINKLRLLSEYPPLLHKAAHYYSMTAQVGPIFNMDPYNPEKKKLTHIQGNVKMKGVTDKFSYIMNSILQMYHLEKLLTKDKTPRFPRDEYDSHAGDTDLNVLSMVELRGKAGPSGIPMQLVVSQKQGVLPSMSEFYNLLTHPDRFGLSGNDQNYQLVLRPDVKLSRTKVRTKIDEDLMLQRALTITMELMQMTRLMPELRSQGLLCTAEELFQGVKEKGYDWDQILGGTRGWWTVNNDDHPVPFLSTLDLMRMRVDKYKPYWM</sequence>